<evidence type="ECO:0000313" key="3">
    <source>
        <dbReference type="Proteomes" id="UP001432027"/>
    </source>
</evidence>
<keyword evidence="3" id="KW-1185">Reference proteome</keyword>
<feature type="compositionally biased region" description="Low complexity" evidence="1">
    <location>
        <begin position="31"/>
        <end position="43"/>
    </location>
</feature>
<name>A0AAV5U7S7_9BILA</name>
<sequence length="156" mass="17426">QQQLQPQQQVQQGNGNHINPKQAEIDNALLQPQQSQQEQSEQQWWNGETPKTPRDTATESPKKNMLWNTDTDKFSGFGVYIDPPLSVVIEKLHQVPSSMTTPNYSTPTESRLQSIETSPVLQRMIQGEAITIPISVISPTLAPPPVPKSGRVSFEK</sequence>
<protein>
    <submittedName>
        <fullName evidence="2">Uncharacterized protein</fullName>
    </submittedName>
</protein>
<reference evidence="2" key="1">
    <citation type="submission" date="2023-10" db="EMBL/GenBank/DDBJ databases">
        <title>Genome assembly of Pristionchus species.</title>
        <authorList>
            <person name="Yoshida K."/>
            <person name="Sommer R.J."/>
        </authorList>
    </citation>
    <scope>NUCLEOTIDE SEQUENCE</scope>
    <source>
        <strain evidence="2">RS0144</strain>
    </source>
</reference>
<evidence type="ECO:0000313" key="2">
    <source>
        <dbReference type="EMBL" id="GMT02900.1"/>
    </source>
</evidence>
<dbReference type="EMBL" id="BTSX01000006">
    <property type="protein sequence ID" value="GMT02900.1"/>
    <property type="molecule type" value="Genomic_DNA"/>
</dbReference>
<proteinExistence type="predicted"/>
<organism evidence="2 3">
    <name type="scientific">Pristionchus entomophagus</name>
    <dbReference type="NCBI Taxonomy" id="358040"/>
    <lineage>
        <taxon>Eukaryota</taxon>
        <taxon>Metazoa</taxon>
        <taxon>Ecdysozoa</taxon>
        <taxon>Nematoda</taxon>
        <taxon>Chromadorea</taxon>
        <taxon>Rhabditida</taxon>
        <taxon>Rhabditina</taxon>
        <taxon>Diplogasteromorpha</taxon>
        <taxon>Diplogasteroidea</taxon>
        <taxon>Neodiplogasteridae</taxon>
        <taxon>Pristionchus</taxon>
    </lineage>
</organism>
<dbReference type="Proteomes" id="UP001432027">
    <property type="component" value="Unassembled WGS sequence"/>
</dbReference>
<dbReference type="AlphaFoldDB" id="A0AAV5U7S7"/>
<feature type="compositionally biased region" description="Low complexity" evidence="1">
    <location>
        <begin position="1"/>
        <end position="12"/>
    </location>
</feature>
<evidence type="ECO:0000256" key="1">
    <source>
        <dbReference type="SAM" id="MobiDB-lite"/>
    </source>
</evidence>
<gene>
    <name evidence="2" type="ORF">PENTCL1PPCAC_25074</name>
</gene>
<feature type="non-terminal residue" evidence="2">
    <location>
        <position position="1"/>
    </location>
</feature>
<feature type="compositionally biased region" description="Basic and acidic residues" evidence="1">
    <location>
        <begin position="51"/>
        <end position="62"/>
    </location>
</feature>
<comment type="caution">
    <text evidence="2">The sequence shown here is derived from an EMBL/GenBank/DDBJ whole genome shotgun (WGS) entry which is preliminary data.</text>
</comment>
<accession>A0AAV5U7S7</accession>
<feature type="region of interest" description="Disordered" evidence="1">
    <location>
        <begin position="1"/>
        <end position="68"/>
    </location>
</feature>